<proteinExistence type="predicted"/>
<sequence>MEDDMKTIRTIRTITKKPWVTPPTPATTPAMIQAFWHQLFREQTNYVILEWLRGFGNVAYADPDISPFIVRLYHDVPDDPRVAYLSIVGSHVQWRLGTKDIGHAHCPLVTDPAQLACLDGLFWWHTVTLEERKKKIGRPTLAHRRAIDWIRQQSHYVNRTNA</sequence>
<accession>A0A1I3IS15</accession>
<dbReference type="AlphaFoldDB" id="A0A1I3IS15"/>
<name>A0A1I3IS15_9SPHI</name>
<dbReference type="EMBL" id="FOQO01000004">
    <property type="protein sequence ID" value="SFI50682.1"/>
    <property type="molecule type" value="Genomic_DNA"/>
</dbReference>
<organism evidence="1 2">
    <name type="scientific">Parapedobacter indicus</name>
    <dbReference type="NCBI Taxonomy" id="1477437"/>
    <lineage>
        <taxon>Bacteria</taxon>
        <taxon>Pseudomonadati</taxon>
        <taxon>Bacteroidota</taxon>
        <taxon>Sphingobacteriia</taxon>
        <taxon>Sphingobacteriales</taxon>
        <taxon>Sphingobacteriaceae</taxon>
        <taxon>Parapedobacter</taxon>
    </lineage>
</organism>
<keyword evidence="2" id="KW-1185">Reference proteome</keyword>
<evidence type="ECO:0000313" key="1">
    <source>
        <dbReference type="EMBL" id="SFI50682.1"/>
    </source>
</evidence>
<dbReference type="STRING" id="1477437.SAMN05444682_104195"/>
<reference evidence="1 2" key="1">
    <citation type="submission" date="2016-10" db="EMBL/GenBank/DDBJ databases">
        <authorList>
            <person name="de Groot N.N."/>
        </authorList>
    </citation>
    <scope>NUCLEOTIDE SEQUENCE [LARGE SCALE GENOMIC DNA]</scope>
    <source>
        <strain evidence="1 2">RK1</strain>
    </source>
</reference>
<evidence type="ECO:0000313" key="2">
    <source>
        <dbReference type="Proteomes" id="UP000198670"/>
    </source>
</evidence>
<protein>
    <submittedName>
        <fullName evidence="1">Uncharacterized protein</fullName>
    </submittedName>
</protein>
<gene>
    <name evidence="1" type="ORF">SAMN05444682_104195</name>
</gene>
<dbReference type="Proteomes" id="UP000198670">
    <property type="component" value="Unassembled WGS sequence"/>
</dbReference>